<evidence type="ECO:0000256" key="1">
    <source>
        <dbReference type="ARBA" id="ARBA00005695"/>
    </source>
</evidence>
<dbReference type="EMBL" id="MHUZ01000038">
    <property type="protein sequence ID" value="OHA84560.1"/>
    <property type="molecule type" value="Genomic_DNA"/>
</dbReference>
<sequence length="588" mass="65626">MLKKTYYALVRLLGSRFELKGEQTLTRAIHTFSPAGRRVFLGLTAIFMVSALVLLYQVNRAFLTPVPHRGGTLTEGVVGAPKFINPLLATSDADRDLSALVYSGLMRKTNSGELIPDLAASYEMSPDGLSYTFILRPDVVFHDGEPVTANDVVFTIGKAKETIAKSDIRGRWDGVGVEVIDPQTVRFVLKKPYVSFLDNTTLGILPEHLWGDTEQSAFVSSTLNVEPIGSGPYRVASFKQSRDGKTINSYKLTAFSRFALGEPNIQTIQFSFFADEDTAVKALRKGDVESIASISPKTIAELKTEWRSVLSFPEQRLYGIFLNQTQAPIFADAAVRSVIEQTSDRAKIAEEVFSGNVTPLSRPIPPGILGFQEEVFPTALTPEQIQEARTVLEDAGWEFDEAKNVLVKTQKKETLELRFTLATRNIPELKAVAEILATTWEQVGIRVELSYFDEGDLRETIIRPRKYDALLFGGIFPAESALYSFWHSSQRNDPGYNITMYANPATDKVLERIYSVSTMEERLAGYKTFIDEIISDKPATFLYAPNLLYVVPGDLNGIAAGVVTDPSERFGSVYEWYRETDFVWKIFQ</sequence>
<gene>
    <name evidence="6" type="ORF">A2591_03245</name>
</gene>
<dbReference type="AlphaFoldDB" id="A0A1G2SHT5"/>
<keyword evidence="4" id="KW-0472">Membrane</keyword>
<dbReference type="Pfam" id="PF00496">
    <property type="entry name" value="SBP_bac_5"/>
    <property type="match status" value="1"/>
</dbReference>
<dbReference type="Gene3D" id="3.10.105.10">
    <property type="entry name" value="Dipeptide-binding Protein, Domain 3"/>
    <property type="match status" value="1"/>
</dbReference>
<dbReference type="Gene3D" id="3.90.76.10">
    <property type="entry name" value="Dipeptide-binding Protein, Domain 1"/>
    <property type="match status" value="1"/>
</dbReference>
<dbReference type="Gene3D" id="3.40.190.10">
    <property type="entry name" value="Periplasmic binding protein-like II"/>
    <property type="match status" value="1"/>
</dbReference>
<dbReference type="SUPFAM" id="SSF53850">
    <property type="entry name" value="Periplasmic binding protein-like II"/>
    <property type="match status" value="1"/>
</dbReference>
<keyword evidence="4" id="KW-0812">Transmembrane</keyword>
<evidence type="ECO:0000256" key="3">
    <source>
        <dbReference type="ARBA" id="ARBA00022729"/>
    </source>
</evidence>
<dbReference type="InterPro" id="IPR030678">
    <property type="entry name" value="Peptide/Ni-bd"/>
</dbReference>
<comment type="caution">
    <text evidence="6">The sequence shown here is derived from an EMBL/GenBank/DDBJ whole genome shotgun (WGS) entry which is preliminary data.</text>
</comment>
<dbReference type="GO" id="GO:1904680">
    <property type="term" value="F:peptide transmembrane transporter activity"/>
    <property type="evidence" value="ECO:0007669"/>
    <property type="project" value="TreeGrafter"/>
</dbReference>
<keyword evidence="4" id="KW-1133">Transmembrane helix</keyword>
<dbReference type="GO" id="GO:0015833">
    <property type="term" value="P:peptide transport"/>
    <property type="evidence" value="ECO:0007669"/>
    <property type="project" value="TreeGrafter"/>
</dbReference>
<evidence type="ECO:0000256" key="4">
    <source>
        <dbReference type="SAM" id="Phobius"/>
    </source>
</evidence>
<dbReference type="GO" id="GO:0043190">
    <property type="term" value="C:ATP-binding cassette (ABC) transporter complex"/>
    <property type="evidence" value="ECO:0007669"/>
    <property type="project" value="InterPro"/>
</dbReference>
<dbReference type="STRING" id="1802730.A2591_03245"/>
<organism evidence="6 7">
    <name type="scientific">Candidatus Yonathbacteria bacterium RIFOXYD1_FULL_52_36</name>
    <dbReference type="NCBI Taxonomy" id="1802730"/>
    <lineage>
        <taxon>Bacteria</taxon>
        <taxon>Candidatus Yonathiibacteriota</taxon>
    </lineage>
</organism>
<evidence type="ECO:0000313" key="6">
    <source>
        <dbReference type="EMBL" id="OHA84560.1"/>
    </source>
</evidence>
<keyword evidence="3" id="KW-0732">Signal</keyword>
<dbReference type="InterPro" id="IPR039424">
    <property type="entry name" value="SBP_5"/>
</dbReference>
<dbReference type="GO" id="GO:0042597">
    <property type="term" value="C:periplasmic space"/>
    <property type="evidence" value="ECO:0007669"/>
    <property type="project" value="UniProtKB-ARBA"/>
</dbReference>
<accession>A0A1G2SHT5</accession>
<evidence type="ECO:0000259" key="5">
    <source>
        <dbReference type="Pfam" id="PF00496"/>
    </source>
</evidence>
<proteinExistence type="inferred from homology"/>
<feature type="transmembrane region" description="Helical" evidence="4">
    <location>
        <begin position="39"/>
        <end position="58"/>
    </location>
</feature>
<name>A0A1G2SHT5_9BACT</name>
<dbReference type="PIRSF" id="PIRSF002741">
    <property type="entry name" value="MppA"/>
    <property type="match status" value="1"/>
</dbReference>
<keyword evidence="2" id="KW-0813">Transport</keyword>
<dbReference type="Proteomes" id="UP000178168">
    <property type="component" value="Unassembled WGS sequence"/>
</dbReference>
<dbReference type="PANTHER" id="PTHR30290">
    <property type="entry name" value="PERIPLASMIC BINDING COMPONENT OF ABC TRANSPORTER"/>
    <property type="match status" value="1"/>
</dbReference>
<dbReference type="InterPro" id="IPR000914">
    <property type="entry name" value="SBP_5_dom"/>
</dbReference>
<reference evidence="6 7" key="1">
    <citation type="journal article" date="2016" name="Nat. Commun.">
        <title>Thousands of microbial genomes shed light on interconnected biogeochemical processes in an aquifer system.</title>
        <authorList>
            <person name="Anantharaman K."/>
            <person name="Brown C.T."/>
            <person name="Hug L.A."/>
            <person name="Sharon I."/>
            <person name="Castelle C.J."/>
            <person name="Probst A.J."/>
            <person name="Thomas B.C."/>
            <person name="Singh A."/>
            <person name="Wilkins M.J."/>
            <person name="Karaoz U."/>
            <person name="Brodie E.L."/>
            <person name="Williams K.H."/>
            <person name="Hubbard S.S."/>
            <person name="Banfield J.F."/>
        </authorList>
    </citation>
    <scope>NUCLEOTIDE SEQUENCE [LARGE SCALE GENOMIC DNA]</scope>
</reference>
<evidence type="ECO:0000256" key="2">
    <source>
        <dbReference type="ARBA" id="ARBA00022448"/>
    </source>
</evidence>
<dbReference type="PANTHER" id="PTHR30290:SF9">
    <property type="entry name" value="OLIGOPEPTIDE-BINDING PROTEIN APPA"/>
    <property type="match status" value="1"/>
</dbReference>
<feature type="domain" description="Solute-binding protein family 5" evidence="5">
    <location>
        <begin position="113"/>
        <end position="491"/>
    </location>
</feature>
<comment type="similarity">
    <text evidence="1">Belongs to the bacterial solute-binding protein 5 family.</text>
</comment>
<evidence type="ECO:0000313" key="7">
    <source>
        <dbReference type="Proteomes" id="UP000178168"/>
    </source>
</evidence>
<protein>
    <recommendedName>
        <fullName evidence="5">Solute-binding protein family 5 domain-containing protein</fullName>
    </recommendedName>
</protein>